<proteinExistence type="predicted"/>
<dbReference type="GO" id="GO:0080120">
    <property type="term" value="P:CAAX-box protein maturation"/>
    <property type="evidence" value="ECO:0007669"/>
    <property type="project" value="UniProtKB-ARBA"/>
</dbReference>
<dbReference type="Proteomes" id="UP000292262">
    <property type="component" value="Unassembled WGS sequence"/>
</dbReference>
<dbReference type="InterPro" id="IPR003675">
    <property type="entry name" value="Rce1/LyrA-like_dom"/>
</dbReference>
<feature type="transmembrane region" description="Helical" evidence="1">
    <location>
        <begin position="194"/>
        <end position="212"/>
    </location>
</feature>
<feature type="transmembrane region" description="Helical" evidence="1">
    <location>
        <begin position="169"/>
        <end position="188"/>
    </location>
</feature>
<feature type="transmembrane region" description="Helical" evidence="1">
    <location>
        <begin position="20"/>
        <end position="44"/>
    </location>
</feature>
<feature type="transmembrane region" description="Helical" evidence="1">
    <location>
        <begin position="224"/>
        <end position="248"/>
    </location>
</feature>
<feature type="transmembrane region" description="Helical" evidence="1">
    <location>
        <begin position="91"/>
        <end position="115"/>
    </location>
</feature>
<dbReference type="GO" id="GO:0004175">
    <property type="term" value="F:endopeptidase activity"/>
    <property type="evidence" value="ECO:0007669"/>
    <property type="project" value="UniProtKB-ARBA"/>
</dbReference>
<dbReference type="OrthoDB" id="324900at2"/>
<accession>A0A4Q7P0Q6</accession>
<dbReference type="Pfam" id="PF02517">
    <property type="entry name" value="Rce1-like"/>
    <property type="match status" value="1"/>
</dbReference>
<keyword evidence="1" id="KW-0812">Transmembrane</keyword>
<dbReference type="AlphaFoldDB" id="A0A4Q7P0Q6"/>
<keyword evidence="4" id="KW-1185">Reference proteome</keyword>
<keyword evidence="1" id="KW-1133">Transmembrane helix</keyword>
<name>A0A4Q7P0Q6_9FLAO</name>
<dbReference type="PANTHER" id="PTHR39430:SF1">
    <property type="entry name" value="PROTEASE"/>
    <property type="match status" value="1"/>
</dbReference>
<dbReference type="PANTHER" id="PTHR39430">
    <property type="entry name" value="MEMBRANE-ASSOCIATED PROTEASE-RELATED"/>
    <property type="match status" value="1"/>
</dbReference>
<evidence type="ECO:0000313" key="4">
    <source>
        <dbReference type="Proteomes" id="UP000292262"/>
    </source>
</evidence>
<evidence type="ECO:0000256" key="1">
    <source>
        <dbReference type="SAM" id="Phobius"/>
    </source>
</evidence>
<organism evidence="3 4">
    <name type="scientific">Aquimarina brevivitae</name>
    <dbReference type="NCBI Taxonomy" id="323412"/>
    <lineage>
        <taxon>Bacteria</taxon>
        <taxon>Pseudomonadati</taxon>
        <taxon>Bacteroidota</taxon>
        <taxon>Flavobacteriia</taxon>
        <taxon>Flavobacteriales</taxon>
        <taxon>Flavobacteriaceae</taxon>
        <taxon>Aquimarina</taxon>
    </lineage>
</organism>
<dbReference type="RefSeq" id="WP_130286515.1">
    <property type="nucleotide sequence ID" value="NZ_SGXE01000002.1"/>
</dbReference>
<protein>
    <recommendedName>
        <fullName evidence="2">CAAX prenyl protease 2/Lysostaphin resistance protein A-like domain-containing protein</fullName>
    </recommendedName>
</protein>
<evidence type="ECO:0000313" key="3">
    <source>
        <dbReference type="EMBL" id="RZS93381.1"/>
    </source>
</evidence>
<comment type="caution">
    <text evidence="3">The sequence shown here is derived from an EMBL/GenBank/DDBJ whole genome shotgun (WGS) entry which is preliminary data.</text>
</comment>
<evidence type="ECO:0000259" key="2">
    <source>
        <dbReference type="Pfam" id="PF02517"/>
    </source>
</evidence>
<dbReference type="EMBL" id="SGXE01000002">
    <property type="protein sequence ID" value="RZS93381.1"/>
    <property type="molecule type" value="Genomic_DNA"/>
</dbReference>
<feature type="transmembrane region" description="Helical" evidence="1">
    <location>
        <begin position="268"/>
        <end position="286"/>
    </location>
</feature>
<feature type="transmembrane region" description="Helical" evidence="1">
    <location>
        <begin position="50"/>
        <end position="70"/>
    </location>
</feature>
<gene>
    <name evidence="3" type="ORF">EV197_1959</name>
</gene>
<feature type="domain" description="CAAX prenyl protease 2/Lysostaphin resistance protein A-like" evidence="2">
    <location>
        <begin position="137"/>
        <end position="230"/>
    </location>
</feature>
<reference evidence="3 4" key="1">
    <citation type="submission" date="2019-02" db="EMBL/GenBank/DDBJ databases">
        <title>Genomic Encyclopedia of Type Strains, Phase IV (KMG-IV): sequencing the most valuable type-strain genomes for metagenomic binning, comparative biology and taxonomic classification.</title>
        <authorList>
            <person name="Goeker M."/>
        </authorList>
    </citation>
    <scope>NUCLEOTIDE SEQUENCE [LARGE SCALE GENOMIC DNA]</scope>
    <source>
        <strain evidence="3 4">DSM 17196</strain>
    </source>
</reference>
<feature type="transmembrane region" description="Helical" evidence="1">
    <location>
        <begin position="135"/>
        <end position="157"/>
    </location>
</feature>
<sequence length="319" mass="35990">MKSLFINPKTQKLRAGWQILAFAIIFLFFNTILMFTTRSILGSLPAKGTLWFLLLGISATIATFIILKYISKRSLSSFGLKAKWALKDLSIGIGIGALIMSCMYVTLLFLGHIRFDGFSWWKDEAHTLGNFTNASIWSALAVFFQFIVVAWWEELAFRGIILQNIAKGLNIKWGIILSTIGFGLIHAGNPNATALSTFLIMVITFKLVYAYLKSGQLWMPIGLHLGWNFFQASIFGFASSGYMSPSLIAQTPISADWISGGKFGAEHSIFIVPFTFASFLLMHLWVKYSRNLTAYRIMDFLVQEKDFEDQKEHNSLNIR</sequence>
<keyword evidence="1" id="KW-0472">Membrane</keyword>